<protein>
    <submittedName>
        <fullName evidence="1">Uncharacterized protein</fullName>
    </submittedName>
</protein>
<comment type="caution">
    <text evidence="1">The sequence shown here is derived from an EMBL/GenBank/DDBJ whole genome shotgun (WGS) entry which is preliminary data.</text>
</comment>
<organism evidence="1 2">
    <name type="scientific">Vallitalea maricola</name>
    <dbReference type="NCBI Taxonomy" id="3074433"/>
    <lineage>
        <taxon>Bacteria</taxon>
        <taxon>Bacillati</taxon>
        <taxon>Bacillota</taxon>
        <taxon>Clostridia</taxon>
        <taxon>Lachnospirales</taxon>
        <taxon>Vallitaleaceae</taxon>
        <taxon>Vallitalea</taxon>
    </lineage>
</organism>
<gene>
    <name evidence="1" type="ORF">AN2V17_04160</name>
</gene>
<evidence type="ECO:0000313" key="2">
    <source>
        <dbReference type="Proteomes" id="UP001374599"/>
    </source>
</evidence>
<keyword evidence="2" id="KW-1185">Reference proteome</keyword>
<accession>A0ACB5UF50</accession>
<sequence length="90" mass="10171">MKDVIAKERRDTILEILQANSPHGVGEKVITSLVNEAGYEMDNKTVIQDIFYLKDKGFIATSEVKNSQYGMKRYISNITAKGIDYLEGVR</sequence>
<reference evidence="1" key="1">
    <citation type="submission" date="2023-09" db="EMBL/GenBank/DDBJ databases">
        <title>Vallitalea sediminicola and Vallitalea maricola sp. nov., anaerobic bacteria isolated from marine sediment.</title>
        <authorList>
            <person name="Hirano S."/>
            <person name="Maeda A."/>
            <person name="Terahara T."/>
            <person name="Mori K."/>
            <person name="Hamada M."/>
            <person name="Matsumoto R."/>
            <person name="Kobayashi T."/>
        </authorList>
    </citation>
    <scope>NUCLEOTIDE SEQUENCE</scope>
    <source>
        <strain evidence="1">AN17-2</strain>
    </source>
</reference>
<proteinExistence type="predicted"/>
<dbReference type="EMBL" id="BTPU01000005">
    <property type="protein sequence ID" value="GMQ61188.1"/>
    <property type="molecule type" value="Genomic_DNA"/>
</dbReference>
<evidence type="ECO:0000313" key="1">
    <source>
        <dbReference type="EMBL" id="GMQ61188.1"/>
    </source>
</evidence>
<dbReference type="Proteomes" id="UP001374599">
    <property type="component" value="Unassembled WGS sequence"/>
</dbReference>
<name>A0ACB5UF50_9FIRM</name>